<evidence type="ECO:0000256" key="2">
    <source>
        <dbReference type="ARBA" id="ARBA00023239"/>
    </source>
</evidence>
<keyword evidence="2" id="KW-0456">Lyase</keyword>
<dbReference type="EMBL" id="CP126970">
    <property type="protein sequence ID" value="WIM70566.1"/>
    <property type="molecule type" value="Genomic_DNA"/>
</dbReference>
<sequence>MTPVVRVDLDRLHANISAMAAGPIPLRPHVKTHKIPEIARLQLAAGATGLTVATLGEAEIFAEVCDDLFIAYPVWADRRLPDLARRVRLTVGCDSLTAGRALARIDAPLSVLIEIDSGHHRSGVPVDAVADLARGLLSLGLDLRGAFTFPGHSYAPGQMAAAAADESAALVAAGEVLRSFGVTDPVLSGGSTPSARLSDPAVVTEVRPGVYVFNDAQQLELGTCGWEDIALSIRTRVVSRRDDLHQLIVDAGSKILGSDRPAWATGFGRVMAVPEARITAVSEHHGTIVWPEGEALPSIGVELDVVPNHVCPVLNLVDEVEVSDGSRWAVAARGMN</sequence>
<dbReference type="EC" id="5.1.1.1" evidence="4"/>
<dbReference type="InterPro" id="IPR051466">
    <property type="entry name" value="D-amino_acid_metab_enzyme"/>
</dbReference>
<feature type="domain" description="D-serine dehydratase-like" evidence="3">
    <location>
        <begin position="230"/>
        <end position="324"/>
    </location>
</feature>
<keyword evidence="5" id="KW-1185">Reference proteome</keyword>
<dbReference type="GO" id="GO:0008784">
    <property type="term" value="F:alanine racemase activity"/>
    <property type="evidence" value="ECO:0007669"/>
    <property type="project" value="UniProtKB-EC"/>
</dbReference>
<evidence type="ECO:0000313" key="4">
    <source>
        <dbReference type="EMBL" id="WIM70566.1"/>
    </source>
</evidence>
<organism evidence="4 5">
    <name type="scientific">Corynebacterium suedekumii</name>
    <dbReference type="NCBI Taxonomy" id="3049801"/>
    <lineage>
        <taxon>Bacteria</taxon>
        <taxon>Bacillati</taxon>
        <taxon>Actinomycetota</taxon>
        <taxon>Actinomycetes</taxon>
        <taxon>Mycobacteriales</taxon>
        <taxon>Corynebacteriaceae</taxon>
        <taxon>Corynebacterium</taxon>
    </lineage>
</organism>
<reference evidence="4 5" key="1">
    <citation type="submission" date="2023-05" db="EMBL/GenBank/DDBJ databases">
        <title>Corynebacterium suedekumii sp. nov. and Corynebacterium breve sp. nov. isolated from raw cow's milk.</title>
        <authorList>
            <person name="Baer M.K."/>
            <person name="Mehl L."/>
            <person name="Hellmuth R."/>
            <person name="Marke G."/>
            <person name="Lipski A."/>
        </authorList>
    </citation>
    <scope>NUCLEOTIDE SEQUENCE [LARGE SCALE GENOMIC DNA]</scope>
    <source>
        <strain evidence="4 5">LM112</strain>
    </source>
</reference>
<dbReference type="InterPro" id="IPR029066">
    <property type="entry name" value="PLP-binding_barrel"/>
</dbReference>
<dbReference type="PANTHER" id="PTHR28004:SF2">
    <property type="entry name" value="D-SERINE DEHYDRATASE"/>
    <property type="match status" value="1"/>
</dbReference>
<dbReference type="Gene3D" id="2.40.37.20">
    <property type="entry name" value="D-serine dehydratase-like domain"/>
    <property type="match status" value="1"/>
</dbReference>
<name>A0ABY8VNJ3_9CORY</name>
<dbReference type="PANTHER" id="PTHR28004">
    <property type="entry name" value="ZGC:162816-RELATED"/>
    <property type="match status" value="1"/>
</dbReference>
<gene>
    <name evidence="4" type="ORF">QP029_01575</name>
</gene>
<dbReference type="RefSeq" id="WP_284875154.1">
    <property type="nucleotide sequence ID" value="NZ_CP126970.1"/>
</dbReference>
<accession>A0ABY8VNJ3</accession>
<proteinExistence type="inferred from homology"/>
<dbReference type="InterPro" id="IPR001608">
    <property type="entry name" value="Ala_racemase_N"/>
</dbReference>
<keyword evidence="4" id="KW-0413">Isomerase</keyword>
<dbReference type="Gene3D" id="3.20.20.10">
    <property type="entry name" value="Alanine racemase"/>
    <property type="match status" value="1"/>
</dbReference>
<evidence type="ECO:0000256" key="1">
    <source>
        <dbReference type="ARBA" id="ARBA00005323"/>
    </source>
</evidence>
<dbReference type="InterPro" id="IPR026956">
    <property type="entry name" value="D-ser_dehydrat-like_dom"/>
</dbReference>
<evidence type="ECO:0000259" key="3">
    <source>
        <dbReference type="SMART" id="SM01119"/>
    </source>
</evidence>
<protein>
    <submittedName>
        <fullName evidence="4">Alanine racemase</fullName>
        <ecNumber evidence="4">5.1.1.1</ecNumber>
    </submittedName>
</protein>
<dbReference type="Proteomes" id="UP001238805">
    <property type="component" value="Chromosome"/>
</dbReference>
<dbReference type="SUPFAM" id="SSF51419">
    <property type="entry name" value="PLP-binding barrel"/>
    <property type="match status" value="1"/>
</dbReference>
<dbReference type="Pfam" id="PF01168">
    <property type="entry name" value="Ala_racemase_N"/>
    <property type="match status" value="1"/>
</dbReference>
<dbReference type="SMART" id="SM01119">
    <property type="entry name" value="D-ser_dehydrat"/>
    <property type="match status" value="1"/>
</dbReference>
<dbReference type="InterPro" id="IPR042208">
    <property type="entry name" value="D-ser_dehydrat-like_sf"/>
</dbReference>
<dbReference type="Pfam" id="PF14031">
    <property type="entry name" value="D-ser_dehydrat"/>
    <property type="match status" value="1"/>
</dbReference>
<comment type="similarity">
    <text evidence="1">Belongs to the DSD1 family.</text>
</comment>
<evidence type="ECO:0000313" key="5">
    <source>
        <dbReference type="Proteomes" id="UP001238805"/>
    </source>
</evidence>